<dbReference type="OrthoDB" id="8795357at2"/>
<evidence type="ECO:0000313" key="2">
    <source>
        <dbReference type="Proteomes" id="UP000315750"/>
    </source>
</evidence>
<dbReference type="KEGG" id="amuc:Pan181_47310"/>
<dbReference type="Pfam" id="PF18977">
    <property type="entry name" value="DUF5713"/>
    <property type="match status" value="1"/>
</dbReference>
<proteinExistence type="predicted"/>
<gene>
    <name evidence="1" type="ORF">Pan181_47310</name>
</gene>
<evidence type="ECO:0000313" key="1">
    <source>
        <dbReference type="EMBL" id="QDU58494.1"/>
    </source>
</evidence>
<accession>A0A518AUU5</accession>
<dbReference type="AlphaFoldDB" id="A0A518AUU5"/>
<dbReference type="EMBL" id="CP036278">
    <property type="protein sequence ID" value="QDU58494.1"/>
    <property type="molecule type" value="Genomic_DNA"/>
</dbReference>
<dbReference type="Proteomes" id="UP000315750">
    <property type="component" value="Chromosome"/>
</dbReference>
<reference evidence="1 2" key="1">
    <citation type="submission" date="2019-02" db="EMBL/GenBank/DDBJ databases">
        <title>Deep-cultivation of Planctomycetes and their phenomic and genomic characterization uncovers novel biology.</title>
        <authorList>
            <person name="Wiegand S."/>
            <person name="Jogler M."/>
            <person name="Boedeker C."/>
            <person name="Pinto D."/>
            <person name="Vollmers J."/>
            <person name="Rivas-Marin E."/>
            <person name="Kohn T."/>
            <person name="Peeters S.H."/>
            <person name="Heuer A."/>
            <person name="Rast P."/>
            <person name="Oberbeckmann S."/>
            <person name="Bunk B."/>
            <person name="Jeske O."/>
            <person name="Meyerdierks A."/>
            <person name="Storesund J.E."/>
            <person name="Kallscheuer N."/>
            <person name="Luecker S."/>
            <person name="Lage O.M."/>
            <person name="Pohl T."/>
            <person name="Merkel B.J."/>
            <person name="Hornburger P."/>
            <person name="Mueller R.-W."/>
            <person name="Bruemmer F."/>
            <person name="Labrenz M."/>
            <person name="Spormann A.M."/>
            <person name="Op den Camp H."/>
            <person name="Overmann J."/>
            <person name="Amann R."/>
            <person name="Jetten M.S.M."/>
            <person name="Mascher T."/>
            <person name="Medema M.H."/>
            <person name="Devos D.P."/>
            <person name="Kaster A.-K."/>
            <person name="Ovreas L."/>
            <person name="Rohde M."/>
            <person name="Galperin M.Y."/>
            <person name="Jogler C."/>
        </authorList>
    </citation>
    <scope>NUCLEOTIDE SEQUENCE [LARGE SCALE GENOMIC DNA]</scope>
    <source>
        <strain evidence="1 2">Pan181</strain>
    </source>
</reference>
<name>A0A518AUU5_9BACT</name>
<protein>
    <submittedName>
        <fullName evidence="1">Uncharacterized protein</fullName>
    </submittedName>
</protein>
<keyword evidence="2" id="KW-1185">Reference proteome</keyword>
<sequence>MPVTNDKIKARDILSEMYADGYFPDFLVDKIKVILLDMCEQIEHEQPKDEDSLLKLTHAATKRINDLEEEFEENDSELETGAREALGAEFDFIVRAYGFADVDIEDVIAPREW</sequence>
<dbReference type="RefSeq" id="WP_145250555.1">
    <property type="nucleotide sequence ID" value="NZ_CP036278.1"/>
</dbReference>
<dbReference type="InterPro" id="IPR043767">
    <property type="entry name" value="DUF5713"/>
</dbReference>
<organism evidence="1 2">
    <name type="scientific">Aeoliella mucimassa</name>
    <dbReference type="NCBI Taxonomy" id="2527972"/>
    <lineage>
        <taxon>Bacteria</taxon>
        <taxon>Pseudomonadati</taxon>
        <taxon>Planctomycetota</taxon>
        <taxon>Planctomycetia</taxon>
        <taxon>Pirellulales</taxon>
        <taxon>Lacipirellulaceae</taxon>
        <taxon>Aeoliella</taxon>
    </lineage>
</organism>